<accession>A0A642UZK1</accession>
<dbReference type="GO" id="GO:0003697">
    <property type="term" value="F:single-stranded DNA binding"/>
    <property type="evidence" value="ECO:0007669"/>
    <property type="project" value="TreeGrafter"/>
</dbReference>
<dbReference type="Gene3D" id="3.40.50.300">
    <property type="entry name" value="P-loop containing nucleotide triphosphate hydrolases"/>
    <property type="match status" value="2"/>
</dbReference>
<evidence type="ECO:0000256" key="1">
    <source>
        <dbReference type="ARBA" id="ARBA00010171"/>
    </source>
</evidence>
<dbReference type="OrthoDB" id="10254973at2759"/>
<feature type="compositionally biased region" description="Low complexity" evidence="5">
    <location>
        <begin position="16"/>
        <end position="27"/>
    </location>
</feature>
<feature type="coiled-coil region" evidence="4">
    <location>
        <begin position="656"/>
        <end position="735"/>
    </location>
</feature>
<proteinExistence type="inferred from homology"/>
<reference evidence="7 8" key="1">
    <citation type="submission" date="2019-07" db="EMBL/GenBank/DDBJ databases">
        <title>Genome assembly of two rare yeast pathogens: Diutina rugosa and Trichomonascus ciferrii.</title>
        <authorList>
            <person name="Mixao V."/>
            <person name="Saus E."/>
            <person name="Hansen A."/>
            <person name="Lass-Flor C."/>
            <person name="Gabaldon T."/>
        </authorList>
    </citation>
    <scope>NUCLEOTIDE SEQUENCE [LARGE SCALE GENOMIC DNA]</scope>
    <source>
        <strain evidence="7 8">CBS 613</strain>
    </source>
</reference>
<feature type="domain" description="RecF/RecN/SMC N-terminal" evidence="6">
    <location>
        <begin position="42"/>
        <end position="1055"/>
    </location>
</feature>
<protein>
    <recommendedName>
        <fullName evidence="2">Structural maintenance of chromosomes protein 5</fullName>
    </recommendedName>
</protein>
<dbReference type="GO" id="GO:0000724">
    <property type="term" value="P:double-strand break repair via homologous recombination"/>
    <property type="evidence" value="ECO:0007669"/>
    <property type="project" value="TreeGrafter"/>
</dbReference>
<feature type="region of interest" description="Disordered" evidence="5">
    <location>
        <begin position="1"/>
        <end position="40"/>
    </location>
</feature>
<dbReference type="SUPFAM" id="SSF52540">
    <property type="entry name" value="P-loop containing nucleoside triphosphate hydrolases"/>
    <property type="match status" value="2"/>
</dbReference>
<dbReference type="EMBL" id="SWFT01000004">
    <property type="protein sequence ID" value="KAA8908701.1"/>
    <property type="molecule type" value="Genomic_DNA"/>
</dbReference>
<keyword evidence="8" id="KW-1185">Reference proteome</keyword>
<evidence type="ECO:0000256" key="4">
    <source>
        <dbReference type="SAM" id="Coils"/>
    </source>
</evidence>
<sequence length="1098" mass="126676">MAPGGSRKRGRHQTEDSSTTESSTRSSSPKRRRTDKFHRGQIARVTVKNFTTYADGEFRCSPTLNLVIGPNGTGKSTLVAAICLGLGGDPKLISRDNMKSMIRAGQSSASVEVELVDNPANIVIRRDFNAKTSTWYINGLLKSEKEVLAKVKEFNIQLNNLCHFLPQERVSEFASMDSKKLLEEIQRTLGDGHLLKWHRQLIAWDNELQESEDERERLLEMQKTLEVERDKLMEEKDAYESYQAKKTVVDMHRELIPFAQKHDMAHQLQQTKQDYEEAKLLFQRHEQSLEPMRNILEEATVKADRLRQGRNSDSLKTLKQTQHTLEDKIDRYRENFKSIQGEIVLKRKKAMDSQKLLSKKNAERKKYLERLKELPDRVDQSEIDEIRDERNRLRSEQADIQRDIDINRDKISDLQRQAKQCSNQIKEYDRRLTTTDNLSKLDPEGNGGHGRNYRFQIRAQSYQAHLRLRRLKESGENVPTYWECPVVSCWAKDPSYAKYLEAAMDNNSRFSITVTSNEDAKRIEKLLGSDINAPLRVISREQAPNLSRNVIAEYGFDGVLSDFLEGPKEVIQMLISTLYLNLIPVKKAAMNPDLVSRIAQSESLFTQHRVRRFMENFSSYNMKKSAYGSRDLWYTTEKIRNAQYFGNNKGLTEDGIQRIEQAKAELNLKLREITAEIQTLEDGMRGKRDEVKDLQEQFNDLGRHRDTKVKVNKDHDKVEQRIKEVESEISELETLSPEHFSDEVKKSQEELVQAHRALARKRLDLSNHLGTRVGALAQYKFVEFKYIDAESRSRNAQGLMSQLDAIGKDMKQVYQAAKKAYQDAKSTDRSIAIENAIRLFYERADLHLRQRVEGLMNEYKTAETFSEANMIEKVQHLEEELLTLQGNSDRSAIENFHRKQQDLDKIANSIPQLEATIQENALKIEELSPRWLSALKEYVERISDEFNRRFTKDVASDGRVELGIADRYRDYELRILTQFRPTAPLKVLDHQSQSGGERAVATIFFIMSIQGLTDAPFRVVDEINQGMDPTNERAAHRNLVQTASVSPESQYFLVTPKLLTGLYYSKDMAIHCIYAADSDHLVSRATAGNYLDFRALVK</sequence>
<dbReference type="RefSeq" id="XP_034015129.1">
    <property type="nucleotide sequence ID" value="XM_034153938.1"/>
</dbReference>
<dbReference type="GO" id="GO:0007059">
    <property type="term" value="P:chromosome segregation"/>
    <property type="evidence" value="ECO:0007669"/>
    <property type="project" value="UniProtKB-ARBA"/>
</dbReference>
<dbReference type="Pfam" id="PF02463">
    <property type="entry name" value="SMC_N"/>
    <property type="match status" value="1"/>
</dbReference>
<evidence type="ECO:0000256" key="2">
    <source>
        <dbReference type="ARBA" id="ARBA00018687"/>
    </source>
</evidence>
<evidence type="ECO:0000256" key="3">
    <source>
        <dbReference type="ARBA" id="ARBA00023054"/>
    </source>
</evidence>
<feature type="coiled-coil region" evidence="4">
    <location>
        <begin position="383"/>
        <end position="431"/>
    </location>
</feature>
<dbReference type="PANTHER" id="PTHR45916:SF1">
    <property type="entry name" value="STRUCTURAL MAINTENANCE OF CHROMOSOMES PROTEIN 5"/>
    <property type="match status" value="1"/>
</dbReference>
<dbReference type="PANTHER" id="PTHR45916">
    <property type="entry name" value="STRUCTURAL MAINTENANCE OF CHROMOSOMES PROTEIN 5"/>
    <property type="match status" value="1"/>
</dbReference>
<dbReference type="VEuPathDB" id="FungiDB:DIURU_000014"/>
<evidence type="ECO:0000259" key="6">
    <source>
        <dbReference type="Pfam" id="PF02463"/>
    </source>
</evidence>
<dbReference type="GO" id="GO:0005634">
    <property type="term" value="C:nucleus"/>
    <property type="evidence" value="ECO:0007669"/>
    <property type="project" value="TreeGrafter"/>
</dbReference>
<dbReference type="OMA" id="RFWTSQP"/>
<keyword evidence="3 4" id="KW-0175">Coiled coil</keyword>
<dbReference type="Proteomes" id="UP000449547">
    <property type="component" value="Unassembled WGS sequence"/>
</dbReference>
<dbReference type="GO" id="GO:0030915">
    <property type="term" value="C:Smc5-Smc6 complex"/>
    <property type="evidence" value="ECO:0007669"/>
    <property type="project" value="TreeGrafter"/>
</dbReference>
<dbReference type="InterPro" id="IPR027417">
    <property type="entry name" value="P-loop_NTPase"/>
</dbReference>
<organism evidence="7 8">
    <name type="scientific">Diutina rugosa</name>
    <name type="common">Yeast</name>
    <name type="synonym">Candida rugosa</name>
    <dbReference type="NCBI Taxonomy" id="5481"/>
    <lineage>
        <taxon>Eukaryota</taxon>
        <taxon>Fungi</taxon>
        <taxon>Dikarya</taxon>
        <taxon>Ascomycota</taxon>
        <taxon>Saccharomycotina</taxon>
        <taxon>Pichiomycetes</taxon>
        <taxon>Debaryomycetaceae</taxon>
        <taxon>Diutina</taxon>
    </lineage>
</organism>
<comment type="similarity">
    <text evidence="1">Belongs to the SMC family. SMC5 subfamily.</text>
</comment>
<feature type="coiled-coil region" evidence="4">
    <location>
        <begin position="315"/>
        <end position="342"/>
    </location>
</feature>
<name>A0A642UZK1_DIURU</name>
<evidence type="ECO:0000313" key="8">
    <source>
        <dbReference type="Proteomes" id="UP000449547"/>
    </source>
</evidence>
<dbReference type="AlphaFoldDB" id="A0A642UZK1"/>
<evidence type="ECO:0000313" key="7">
    <source>
        <dbReference type="EMBL" id="KAA8908701.1"/>
    </source>
</evidence>
<dbReference type="Gene3D" id="1.10.287.1490">
    <property type="match status" value="1"/>
</dbReference>
<feature type="compositionally biased region" description="Basic residues" evidence="5">
    <location>
        <begin position="28"/>
        <end position="40"/>
    </location>
</feature>
<gene>
    <name evidence="7" type="ORF">DIURU_000014</name>
</gene>
<dbReference type="InterPro" id="IPR003395">
    <property type="entry name" value="RecF/RecN/SMC_N"/>
</dbReference>
<feature type="compositionally biased region" description="Basic residues" evidence="5">
    <location>
        <begin position="1"/>
        <end position="11"/>
    </location>
</feature>
<dbReference type="GeneID" id="54778667"/>
<feature type="coiled-coil region" evidence="4">
    <location>
        <begin position="201"/>
        <end position="288"/>
    </location>
</feature>
<evidence type="ECO:0000256" key="5">
    <source>
        <dbReference type="SAM" id="MobiDB-lite"/>
    </source>
</evidence>
<comment type="caution">
    <text evidence="7">The sequence shown here is derived from an EMBL/GenBank/DDBJ whole genome shotgun (WGS) entry which is preliminary data.</text>
</comment>